<organism evidence="2 3">
    <name type="scientific">Candidatus Gottesmanbacteria bacterium RIFCSPLOWO2_01_FULL_48_11</name>
    <dbReference type="NCBI Taxonomy" id="1798395"/>
    <lineage>
        <taxon>Bacteria</taxon>
        <taxon>Candidatus Gottesmaniibacteriota</taxon>
    </lineage>
</organism>
<dbReference type="AlphaFoldDB" id="A0A1F6ASP3"/>
<evidence type="ECO:0000256" key="1">
    <source>
        <dbReference type="SAM" id="Phobius"/>
    </source>
</evidence>
<evidence type="ECO:0000313" key="2">
    <source>
        <dbReference type="EMBL" id="OGG27716.1"/>
    </source>
</evidence>
<dbReference type="Proteomes" id="UP000178305">
    <property type="component" value="Unassembled WGS sequence"/>
</dbReference>
<feature type="transmembrane region" description="Helical" evidence="1">
    <location>
        <begin position="23"/>
        <end position="42"/>
    </location>
</feature>
<sequence>MPALAGFWFLYTIEKVKRMPKKLLYGLLYLVIAAAAAFPFVYPMIFPAPTCTDGIQNQNETEVDCGGPCADCELKDLRLKIGGVEILGVGDRSSLLVKVENPSKNFGVLGAPYKFQVTGVLGELIEVVEGKLNIAPGEEKYIAAVGLDVKENNIGEATFSLGDFEFVPKVDLLSYNLRIKSLETTFPEEMIQVGGLIVNDSGVELSQVVLTALFLTKERDLANVGTTLISNLKAFEERDFSISVPRNDLFVDPEQTEISWRTI</sequence>
<keyword evidence="1" id="KW-1133">Transmembrane helix</keyword>
<keyword evidence="1" id="KW-0472">Membrane</keyword>
<name>A0A1F6ASP3_9BACT</name>
<comment type="caution">
    <text evidence="2">The sequence shown here is derived from an EMBL/GenBank/DDBJ whole genome shotgun (WGS) entry which is preliminary data.</text>
</comment>
<evidence type="ECO:0000313" key="3">
    <source>
        <dbReference type="Proteomes" id="UP000178305"/>
    </source>
</evidence>
<protein>
    <submittedName>
        <fullName evidence="2">Uncharacterized protein</fullName>
    </submittedName>
</protein>
<dbReference type="EMBL" id="MFJY01000038">
    <property type="protein sequence ID" value="OGG27716.1"/>
    <property type="molecule type" value="Genomic_DNA"/>
</dbReference>
<accession>A0A1F6ASP3</accession>
<gene>
    <name evidence="2" type="ORF">A3A64_01210</name>
</gene>
<reference evidence="2 3" key="1">
    <citation type="journal article" date="2016" name="Nat. Commun.">
        <title>Thousands of microbial genomes shed light on interconnected biogeochemical processes in an aquifer system.</title>
        <authorList>
            <person name="Anantharaman K."/>
            <person name="Brown C.T."/>
            <person name="Hug L.A."/>
            <person name="Sharon I."/>
            <person name="Castelle C.J."/>
            <person name="Probst A.J."/>
            <person name="Thomas B.C."/>
            <person name="Singh A."/>
            <person name="Wilkins M.J."/>
            <person name="Karaoz U."/>
            <person name="Brodie E.L."/>
            <person name="Williams K.H."/>
            <person name="Hubbard S.S."/>
            <person name="Banfield J.F."/>
        </authorList>
    </citation>
    <scope>NUCLEOTIDE SEQUENCE [LARGE SCALE GENOMIC DNA]</scope>
</reference>
<keyword evidence="1" id="KW-0812">Transmembrane</keyword>
<proteinExistence type="predicted"/>